<dbReference type="Gene3D" id="3.40.50.720">
    <property type="entry name" value="NAD(P)-binding Rossmann-like Domain"/>
    <property type="match status" value="1"/>
</dbReference>
<evidence type="ECO:0000256" key="1">
    <source>
        <dbReference type="ARBA" id="ARBA00006484"/>
    </source>
</evidence>
<dbReference type="Proteomes" id="UP001589943">
    <property type="component" value="Unassembled WGS sequence"/>
</dbReference>
<dbReference type="Pfam" id="PF00106">
    <property type="entry name" value="adh_short"/>
    <property type="match status" value="1"/>
</dbReference>
<comment type="similarity">
    <text evidence="1 3">Belongs to the short-chain dehydrogenases/reductases (SDR) family.</text>
</comment>
<dbReference type="GO" id="GO:0016491">
    <property type="term" value="F:oxidoreductase activity"/>
    <property type="evidence" value="ECO:0007669"/>
    <property type="project" value="UniProtKB-KW"/>
</dbReference>
<evidence type="ECO:0000313" key="4">
    <source>
        <dbReference type="EMBL" id="MFC0588629.1"/>
    </source>
</evidence>
<dbReference type="SUPFAM" id="SSF51735">
    <property type="entry name" value="NAD(P)-binding Rossmann-fold domains"/>
    <property type="match status" value="1"/>
</dbReference>
<dbReference type="PRINTS" id="PR00081">
    <property type="entry name" value="GDHRDH"/>
</dbReference>
<dbReference type="PROSITE" id="PS00061">
    <property type="entry name" value="ADH_SHORT"/>
    <property type="match status" value="1"/>
</dbReference>
<dbReference type="EMBL" id="JBHLTL010000001">
    <property type="protein sequence ID" value="MFC0588629.1"/>
    <property type="molecule type" value="Genomic_DNA"/>
</dbReference>
<dbReference type="InterPro" id="IPR036291">
    <property type="entry name" value="NAD(P)-bd_dom_sf"/>
</dbReference>
<keyword evidence="5" id="KW-1185">Reference proteome</keyword>
<sequence>MADHITGKSIVITGGGGGFGRLIATKAAARGARVTLGDIDLAAAQAVAAEIVAAGGSAQALAVDVTELPQMKALVAAAGAAFDAVDVMINNAGIMPLAFFADHAAAHAAWLRCIDINIKGVLNGQVAAYDAMIAQGRGHVINVSSIYGNFPVTGAAVYGATKAAVNFLSESLRVEARGKIKVTIIKPTGVPATGLSGSVINPAASIGILGQNAEEFGAMIAAMQDGTFPAARLDPEQIDYASLAPEHIADAVLLAIDQPWGVSLGDITVRAAGDHFVL</sequence>
<dbReference type="PRINTS" id="PR00080">
    <property type="entry name" value="SDRFAMILY"/>
</dbReference>
<dbReference type="PANTHER" id="PTHR43391">
    <property type="entry name" value="RETINOL DEHYDROGENASE-RELATED"/>
    <property type="match status" value="1"/>
</dbReference>
<comment type="caution">
    <text evidence="4">The sequence shown here is derived from an EMBL/GenBank/DDBJ whole genome shotgun (WGS) entry which is preliminary data.</text>
</comment>
<dbReference type="EC" id="1.-.-.-" evidence="4"/>
<reference evidence="4 5" key="1">
    <citation type="submission" date="2024-09" db="EMBL/GenBank/DDBJ databases">
        <authorList>
            <person name="Sun Q."/>
            <person name="Mori K."/>
        </authorList>
    </citation>
    <scope>NUCLEOTIDE SEQUENCE [LARGE SCALE GENOMIC DNA]</scope>
    <source>
        <strain evidence="4 5">NCAIM B.02537</strain>
    </source>
</reference>
<name>A0ABV6PFP0_9SPHN</name>
<dbReference type="PANTHER" id="PTHR43391:SF82">
    <property type="entry name" value="OXIDOREDUCTASE SADH-RELATED"/>
    <property type="match status" value="1"/>
</dbReference>
<proteinExistence type="inferred from homology"/>
<organism evidence="4 5">
    <name type="scientific">Novosphingobium aquiterrae</name>
    <dbReference type="NCBI Taxonomy" id="624388"/>
    <lineage>
        <taxon>Bacteria</taxon>
        <taxon>Pseudomonadati</taxon>
        <taxon>Pseudomonadota</taxon>
        <taxon>Alphaproteobacteria</taxon>
        <taxon>Sphingomonadales</taxon>
        <taxon>Sphingomonadaceae</taxon>
        <taxon>Novosphingobium</taxon>
    </lineage>
</organism>
<evidence type="ECO:0000313" key="5">
    <source>
        <dbReference type="Proteomes" id="UP001589943"/>
    </source>
</evidence>
<dbReference type="InterPro" id="IPR002347">
    <property type="entry name" value="SDR_fam"/>
</dbReference>
<evidence type="ECO:0000256" key="2">
    <source>
        <dbReference type="ARBA" id="ARBA00023002"/>
    </source>
</evidence>
<evidence type="ECO:0000256" key="3">
    <source>
        <dbReference type="RuleBase" id="RU000363"/>
    </source>
</evidence>
<protein>
    <submittedName>
        <fullName evidence="4">SDR family oxidoreductase</fullName>
        <ecNumber evidence="4">1.-.-.-</ecNumber>
    </submittedName>
</protein>
<keyword evidence="2 4" id="KW-0560">Oxidoreductase</keyword>
<dbReference type="RefSeq" id="WP_379480125.1">
    <property type="nucleotide sequence ID" value="NZ_JBHLTL010000001.1"/>
</dbReference>
<gene>
    <name evidence="4" type="ORF">ACFFF7_04325</name>
</gene>
<accession>A0ABV6PFP0</accession>
<dbReference type="InterPro" id="IPR020904">
    <property type="entry name" value="Sc_DH/Rdtase_CS"/>
</dbReference>